<gene>
    <name evidence="2" type="ORF">Acr_00g0012000</name>
</gene>
<evidence type="ECO:0000313" key="3">
    <source>
        <dbReference type="Proteomes" id="UP000585474"/>
    </source>
</evidence>
<dbReference type="EMBL" id="BJWL01000122">
    <property type="protein sequence ID" value="GFS30454.1"/>
    <property type="molecule type" value="Genomic_DNA"/>
</dbReference>
<feature type="region of interest" description="Disordered" evidence="1">
    <location>
        <begin position="111"/>
        <end position="154"/>
    </location>
</feature>
<comment type="caution">
    <text evidence="2">The sequence shown here is derived from an EMBL/GenBank/DDBJ whole genome shotgun (WGS) entry which is preliminary data.</text>
</comment>
<evidence type="ECO:0000256" key="1">
    <source>
        <dbReference type="SAM" id="MobiDB-lite"/>
    </source>
</evidence>
<reference evidence="3" key="1">
    <citation type="submission" date="2019-07" db="EMBL/GenBank/DDBJ databases">
        <title>De Novo Assembly of kiwifruit Actinidia rufa.</title>
        <authorList>
            <person name="Sugita-Konishi S."/>
            <person name="Sato K."/>
            <person name="Mori E."/>
            <person name="Abe Y."/>
            <person name="Kisaki G."/>
            <person name="Hamano K."/>
            <person name="Suezawa K."/>
            <person name="Otani M."/>
            <person name="Fukuda T."/>
            <person name="Manabe T."/>
            <person name="Gomi K."/>
            <person name="Tabuchi M."/>
            <person name="Akimitsu K."/>
            <person name="Kataoka I."/>
        </authorList>
    </citation>
    <scope>NUCLEOTIDE SEQUENCE [LARGE SCALE GENOMIC DNA]</scope>
    <source>
        <strain evidence="3">cv. Fuchu</strain>
    </source>
</reference>
<accession>A0A7J0D9K5</accession>
<proteinExistence type="predicted"/>
<sequence>MQNVIGSQDGRVGLRRQFQVVAELCEEELSALPHGLHSLRQMGCIFFFFTSMDKSEARLGLLVLLVHEAFWAWWGSDVVGILWVVRWGCQSGGGRKGSSGVAGKNLVGGLGFGDSPSKTPRTQAFGEARRPRPGDSSPSRIPMANPTVPRRNADNWTPARVSLDVKPTVPHVVDFCLVWHQFQCGIDLNGGTVVHGGQSLPPYKVAEEERRWVSRGRERSGPFWSFTVGSKMYGSTTNCPELGSGKAIMARVPVISAELGFMPHPTQPEGEMKVPKKTISKVALWGWKVHAMEACWDGSVMHFWKVLVEVMVVQWAETALCGWENWERKKRRRISMVVEQK</sequence>
<dbReference type="OrthoDB" id="10625838at2759"/>
<protein>
    <submittedName>
        <fullName evidence="2">Auxin-responsive family protein</fullName>
    </submittedName>
</protein>
<name>A0A7J0D9K5_9ERIC</name>
<dbReference type="Proteomes" id="UP000585474">
    <property type="component" value="Unassembled WGS sequence"/>
</dbReference>
<evidence type="ECO:0000313" key="2">
    <source>
        <dbReference type="EMBL" id="GFS30454.1"/>
    </source>
</evidence>
<organism evidence="2 3">
    <name type="scientific">Actinidia rufa</name>
    <dbReference type="NCBI Taxonomy" id="165716"/>
    <lineage>
        <taxon>Eukaryota</taxon>
        <taxon>Viridiplantae</taxon>
        <taxon>Streptophyta</taxon>
        <taxon>Embryophyta</taxon>
        <taxon>Tracheophyta</taxon>
        <taxon>Spermatophyta</taxon>
        <taxon>Magnoliopsida</taxon>
        <taxon>eudicotyledons</taxon>
        <taxon>Gunneridae</taxon>
        <taxon>Pentapetalae</taxon>
        <taxon>asterids</taxon>
        <taxon>Ericales</taxon>
        <taxon>Actinidiaceae</taxon>
        <taxon>Actinidia</taxon>
    </lineage>
</organism>
<dbReference type="AlphaFoldDB" id="A0A7J0D9K5"/>
<keyword evidence="3" id="KW-1185">Reference proteome</keyword>